<evidence type="ECO:0000256" key="1">
    <source>
        <dbReference type="SAM" id="MobiDB-lite"/>
    </source>
</evidence>
<keyword evidence="3" id="KW-1185">Reference proteome</keyword>
<feature type="compositionally biased region" description="Polar residues" evidence="1">
    <location>
        <begin position="203"/>
        <end position="213"/>
    </location>
</feature>
<dbReference type="EMBL" id="CP134193">
    <property type="protein sequence ID" value="WPB08476.1"/>
    <property type="molecule type" value="Genomic_DNA"/>
</dbReference>
<feature type="region of interest" description="Disordered" evidence="1">
    <location>
        <begin position="203"/>
        <end position="270"/>
    </location>
</feature>
<feature type="compositionally biased region" description="Polar residues" evidence="1">
    <location>
        <begin position="229"/>
        <end position="254"/>
    </location>
</feature>
<evidence type="ECO:0000313" key="3">
    <source>
        <dbReference type="Proteomes" id="UP001302367"/>
    </source>
</evidence>
<dbReference type="Proteomes" id="UP001302367">
    <property type="component" value="Chromosome 10"/>
</dbReference>
<organism evidence="2 3">
    <name type="scientific">Cercospora beticola</name>
    <name type="common">Sugarbeet leaf spot fungus</name>
    <dbReference type="NCBI Taxonomy" id="122368"/>
    <lineage>
        <taxon>Eukaryota</taxon>
        <taxon>Fungi</taxon>
        <taxon>Dikarya</taxon>
        <taxon>Ascomycota</taxon>
        <taxon>Pezizomycotina</taxon>
        <taxon>Dothideomycetes</taxon>
        <taxon>Dothideomycetidae</taxon>
        <taxon>Mycosphaerellales</taxon>
        <taxon>Mycosphaerellaceae</taxon>
        <taxon>Cercospora</taxon>
    </lineage>
</organism>
<proteinExistence type="predicted"/>
<sequence>MNPTPLEEDVLYQQVDERRAACKDDASRIAALEQYISDRAGPLMQGSLNLHAYARWYFPERYAAFVAKFKDALQLEGLLNMASKNLVEQQEIAKAVVSPWPDHEAVILRLQTLMLKRLRNRKNAWGKSRQTFLTFGDLDELEREMDEGIRQRKSRETPQVEKEPEPEPEQQQQQQQKQMRGGRRKVKPVWDARDAYIVMHTNGAQQQQASADTEQGRAQDDDDILLDLTSFQRMQSSPARNRSSWPQGPITGSSPPRCRPFGSNLLPSDP</sequence>
<feature type="compositionally biased region" description="Basic and acidic residues" evidence="1">
    <location>
        <begin position="146"/>
        <end position="165"/>
    </location>
</feature>
<dbReference type="RefSeq" id="XP_065459727.1">
    <property type="nucleotide sequence ID" value="XM_065603655.1"/>
</dbReference>
<feature type="compositionally biased region" description="Low complexity" evidence="1">
    <location>
        <begin position="169"/>
        <end position="178"/>
    </location>
</feature>
<accession>A0ABZ0P9U1</accession>
<protein>
    <submittedName>
        <fullName evidence="2">Uncharacterized protein</fullName>
    </submittedName>
</protein>
<evidence type="ECO:0000313" key="2">
    <source>
        <dbReference type="EMBL" id="WPB08476.1"/>
    </source>
</evidence>
<feature type="region of interest" description="Disordered" evidence="1">
    <location>
        <begin position="146"/>
        <end position="187"/>
    </location>
</feature>
<name>A0ABZ0P9U1_CERBT</name>
<reference evidence="2 3" key="1">
    <citation type="submission" date="2023-09" db="EMBL/GenBank/DDBJ databases">
        <title>Complete-Gapless Cercospora beticola genome.</title>
        <authorList>
            <person name="Wyatt N.A."/>
            <person name="Spanner R.E."/>
            <person name="Bolton M.D."/>
        </authorList>
    </citation>
    <scope>NUCLEOTIDE SEQUENCE [LARGE SCALE GENOMIC DNA]</scope>
    <source>
        <strain evidence="2">Cb09-40</strain>
    </source>
</reference>
<gene>
    <name evidence="2" type="ORF">RHO25_013142</name>
</gene>
<dbReference type="GeneID" id="90644930"/>